<reference evidence="1 2" key="1">
    <citation type="journal article" date="2023" name="Sci. Data">
        <title>Genome assembly of the Korean intertidal mud-creeper Batillaria attramentaria.</title>
        <authorList>
            <person name="Patra A.K."/>
            <person name="Ho P.T."/>
            <person name="Jun S."/>
            <person name="Lee S.J."/>
            <person name="Kim Y."/>
            <person name="Won Y.J."/>
        </authorList>
    </citation>
    <scope>NUCLEOTIDE SEQUENCE [LARGE SCALE GENOMIC DNA]</scope>
    <source>
        <strain evidence="1">Wonlab-2016</strain>
    </source>
</reference>
<protein>
    <submittedName>
        <fullName evidence="1">Uncharacterized protein</fullName>
    </submittedName>
</protein>
<accession>A0ABD0JR75</accession>
<organism evidence="1 2">
    <name type="scientific">Batillaria attramentaria</name>
    <dbReference type="NCBI Taxonomy" id="370345"/>
    <lineage>
        <taxon>Eukaryota</taxon>
        <taxon>Metazoa</taxon>
        <taxon>Spiralia</taxon>
        <taxon>Lophotrochozoa</taxon>
        <taxon>Mollusca</taxon>
        <taxon>Gastropoda</taxon>
        <taxon>Caenogastropoda</taxon>
        <taxon>Sorbeoconcha</taxon>
        <taxon>Cerithioidea</taxon>
        <taxon>Batillariidae</taxon>
        <taxon>Batillaria</taxon>
    </lineage>
</organism>
<name>A0ABD0JR75_9CAEN</name>
<keyword evidence="2" id="KW-1185">Reference proteome</keyword>
<dbReference type="AlphaFoldDB" id="A0ABD0JR75"/>
<evidence type="ECO:0000313" key="2">
    <source>
        <dbReference type="Proteomes" id="UP001519460"/>
    </source>
</evidence>
<proteinExistence type="predicted"/>
<comment type="caution">
    <text evidence="1">The sequence shown here is derived from an EMBL/GenBank/DDBJ whole genome shotgun (WGS) entry which is preliminary data.</text>
</comment>
<dbReference type="Proteomes" id="UP001519460">
    <property type="component" value="Unassembled WGS sequence"/>
</dbReference>
<evidence type="ECO:0000313" key="1">
    <source>
        <dbReference type="EMBL" id="KAK7477032.1"/>
    </source>
</evidence>
<gene>
    <name evidence="1" type="ORF">BaRGS_00031712</name>
</gene>
<dbReference type="EMBL" id="JACVVK020000359">
    <property type="protein sequence ID" value="KAK7477032.1"/>
    <property type="molecule type" value="Genomic_DNA"/>
</dbReference>
<sequence>MSRDATFLALANERALSLFEISQPTSYTSLRADQLTSTHPAHIIMFQPADQHPPNTHHYVPTSRPAPIRHIIMCQPVTRTHPTHIIMCQPADQHPSDTLSCANQ</sequence>